<dbReference type="InterPro" id="IPR016161">
    <property type="entry name" value="Ald_DH/histidinol_DH"/>
</dbReference>
<evidence type="ECO:0000313" key="2">
    <source>
        <dbReference type="EMBL" id="SVC33121.1"/>
    </source>
</evidence>
<protein>
    <recommendedName>
        <fullName evidence="3">Histidinol dehydrogenase</fullName>
    </recommendedName>
</protein>
<dbReference type="InterPro" id="IPR012131">
    <property type="entry name" value="Hstdl_DH"/>
</dbReference>
<proteinExistence type="predicted"/>
<keyword evidence="1" id="KW-0560">Oxidoreductase</keyword>
<feature type="non-terminal residue" evidence="2">
    <location>
        <position position="266"/>
    </location>
</feature>
<dbReference type="PANTHER" id="PTHR21256:SF2">
    <property type="entry name" value="HISTIDINE BIOSYNTHESIS TRIFUNCTIONAL PROTEIN"/>
    <property type="match status" value="1"/>
</dbReference>
<dbReference type="PANTHER" id="PTHR21256">
    <property type="entry name" value="HISTIDINOL DEHYDROGENASE HDH"/>
    <property type="match status" value="1"/>
</dbReference>
<dbReference type="PRINTS" id="PR00083">
    <property type="entry name" value="HOLDHDRGNASE"/>
</dbReference>
<dbReference type="GO" id="GO:0051287">
    <property type="term" value="F:NAD binding"/>
    <property type="evidence" value="ECO:0007669"/>
    <property type="project" value="InterPro"/>
</dbReference>
<evidence type="ECO:0008006" key="3">
    <source>
        <dbReference type="Google" id="ProtNLM"/>
    </source>
</evidence>
<dbReference type="GO" id="GO:0005737">
    <property type="term" value="C:cytoplasm"/>
    <property type="evidence" value="ECO:0007669"/>
    <property type="project" value="TreeGrafter"/>
</dbReference>
<name>A0A382LE39_9ZZZZ</name>
<dbReference type="GO" id="GO:0004399">
    <property type="term" value="F:histidinol dehydrogenase activity"/>
    <property type="evidence" value="ECO:0007669"/>
    <property type="project" value="TreeGrafter"/>
</dbReference>
<dbReference type="Pfam" id="PF00815">
    <property type="entry name" value="Histidinol_dh"/>
    <property type="match status" value="1"/>
</dbReference>
<dbReference type="GO" id="GO:0000105">
    <property type="term" value="P:L-histidine biosynthetic process"/>
    <property type="evidence" value="ECO:0007669"/>
    <property type="project" value="TreeGrafter"/>
</dbReference>
<dbReference type="Gene3D" id="3.40.50.1980">
    <property type="entry name" value="Nitrogenase molybdenum iron protein domain"/>
    <property type="match status" value="1"/>
</dbReference>
<dbReference type="AlphaFoldDB" id="A0A382LE39"/>
<gene>
    <name evidence="2" type="ORF">METZ01_LOCUS285975</name>
</gene>
<reference evidence="2" key="1">
    <citation type="submission" date="2018-05" db="EMBL/GenBank/DDBJ databases">
        <authorList>
            <person name="Lanie J.A."/>
            <person name="Ng W.-L."/>
            <person name="Kazmierczak K.M."/>
            <person name="Andrzejewski T.M."/>
            <person name="Davidsen T.M."/>
            <person name="Wayne K.J."/>
            <person name="Tettelin H."/>
            <person name="Glass J.I."/>
            <person name="Rusch D."/>
            <person name="Podicherti R."/>
            <person name="Tsui H.-C.T."/>
            <person name="Winkler M.E."/>
        </authorList>
    </citation>
    <scope>NUCLEOTIDE SEQUENCE</scope>
</reference>
<dbReference type="GO" id="GO:0046872">
    <property type="term" value="F:metal ion binding"/>
    <property type="evidence" value="ECO:0007669"/>
    <property type="project" value="InterPro"/>
</dbReference>
<sequence length="266" mass="29012">MKLLKGIDETIRYLSELRKDQDNSVLTNGNGYYQTLMNPNDYARQIIKDTKKRGDIFLKELSTCVDEQEFLNVEISKTDLEKSLSLISQDDISVITETINRITEFQKRTLHDSWFDESNGYGESIKPIKKVGCYIPGGVAPLISTILMTVVPAKVAGVKQVIVSSPTKGDSLPNKYLMASAYLSGVDSFFTYGGPQAIVSMAIGTSIVPKVDMICGPGNIFVTSAKKAVYGDVGLDGVFGPTETLIIADNSCDLDFIVADLIAQAE</sequence>
<dbReference type="EMBL" id="UINC01085504">
    <property type="protein sequence ID" value="SVC33121.1"/>
    <property type="molecule type" value="Genomic_DNA"/>
</dbReference>
<accession>A0A382LE39</accession>
<dbReference type="SUPFAM" id="SSF53720">
    <property type="entry name" value="ALDH-like"/>
    <property type="match status" value="1"/>
</dbReference>
<evidence type="ECO:0000256" key="1">
    <source>
        <dbReference type="ARBA" id="ARBA00023002"/>
    </source>
</evidence>
<organism evidence="2">
    <name type="scientific">marine metagenome</name>
    <dbReference type="NCBI Taxonomy" id="408172"/>
    <lineage>
        <taxon>unclassified sequences</taxon>
        <taxon>metagenomes</taxon>
        <taxon>ecological metagenomes</taxon>
    </lineage>
</organism>